<organism evidence="2 3">
    <name type="scientific">Cytophaga hutchinsonii (strain ATCC 33406 / DSM 1761 / CIP 103989 / NBRC 15051 / NCIMB 9469 / D465)</name>
    <dbReference type="NCBI Taxonomy" id="269798"/>
    <lineage>
        <taxon>Bacteria</taxon>
        <taxon>Pseudomonadati</taxon>
        <taxon>Bacteroidota</taxon>
        <taxon>Cytophagia</taxon>
        <taxon>Cytophagales</taxon>
        <taxon>Cytophagaceae</taxon>
        <taxon>Cytophaga</taxon>
    </lineage>
</organism>
<sequence>MFLISRFLKTIVLSSLLIISAYKAQAQFDDELQAKKNCFKFTPQGFFVSTFMLSYERYIASGISLQITGGLLSAQKNYDTNYNGTAYKDKDKASGGLVEGMLKYYFLRGRSHMSGLYAGPYYKYSKNDFVINRDGTSTYDPITSQYTSMPPSQMKYSITTGEFGAVFGYQVVIKNSFVMDMFVGGGVKSSDNNSPATYTDERFWILESQDYSGVVPKAGFRLGFVF</sequence>
<gene>
    <name evidence="2" type="ordered locus">CHU_1610</name>
</gene>
<dbReference type="EMBL" id="CP000383">
    <property type="protein sequence ID" value="ABG58880.1"/>
    <property type="molecule type" value="Genomic_DNA"/>
</dbReference>
<keyword evidence="3" id="KW-1185">Reference proteome</keyword>
<dbReference type="RefSeq" id="WP_011584995.1">
    <property type="nucleotide sequence ID" value="NC_008255.1"/>
</dbReference>
<name>A0A6N4SRF0_CYTH3</name>
<feature type="signal peptide" evidence="1">
    <location>
        <begin position="1"/>
        <end position="26"/>
    </location>
</feature>
<dbReference type="AlphaFoldDB" id="A0A6N4SRF0"/>
<feature type="chain" id="PRO_5026885685" description="Outer membrane protein beta-barrel domain-containing protein" evidence="1">
    <location>
        <begin position="27"/>
        <end position="226"/>
    </location>
</feature>
<evidence type="ECO:0000256" key="1">
    <source>
        <dbReference type="SAM" id="SignalP"/>
    </source>
</evidence>
<dbReference type="KEGG" id="chu:CHU_1610"/>
<evidence type="ECO:0000313" key="2">
    <source>
        <dbReference type="EMBL" id="ABG58880.1"/>
    </source>
</evidence>
<proteinExistence type="predicted"/>
<dbReference type="Proteomes" id="UP000001822">
    <property type="component" value="Chromosome"/>
</dbReference>
<accession>A0A6N4SRF0</accession>
<protein>
    <recommendedName>
        <fullName evidence="4">Outer membrane protein beta-barrel domain-containing protein</fullName>
    </recommendedName>
</protein>
<reference evidence="2 3" key="1">
    <citation type="journal article" date="2007" name="Appl. Environ. Microbiol.">
        <title>Genome sequence of the cellulolytic gliding bacterium Cytophaga hutchinsonii.</title>
        <authorList>
            <person name="Xie G."/>
            <person name="Bruce D.C."/>
            <person name="Challacombe J.F."/>
            <person name="Chertkov O."/>
            <person name="Detter J.C."/>
            <person name="Gilna P."/>
            <person name="Han C.S."/>
            <person name="Lucas S."/>
            <person name="Misra M."/>
            <person name="Myers G.L."/>
            <person name="Richardson P."/>
            <person name="Tapia R."/>
            <person name="Thayer N."/>
            <person name="Thompson L.S."/>
            <person name="Brettin T.S."/>
            <person name="Henrissat B."/>
            <person name="Wilson D.B."/>
            <person name="McBride M.J."/>
        </authorList>
    </citation>
    <scope>NUCLEOTIDE SEQUENCE [LARGE SCALE GENOMIC DNA]</scope>
    <source>
        <strain evidence="3">ATCC 33406 / DSM 1761 / CIP 103989 / NBRC 15051 / NCIMB 9469 / D465</strain>
    </source>
</reference>
<keyword evidence="1" id="KW-0732">Signal</keyword>
<evidence type="ECO:0000313" key="3">
    <source>
        <dbReference type="Proteomes" id="UP000001822"/>
    </source>
</evidence>
<evidence type="ECO:0008006" key="4">
    <source>
        <dbReference type="Google" id="ProtNLM"/>
    </source>
</evidence>